<protein>
    <submittedName>
        <fullName evidence="2">Uncharacterized protein</fullName>
    </submittedName>
</protein>
<comment type="caution">
    <text evidence="2">The sequence shown here is derived from an EMBL/GenBank/DDBJ whole genome shotgun (WGS) entry which is preliminary data.</text>
</comment>
<keyword evidence="3" id="KW-1185">Reference proteome</keyword>
<accession>A0AAV7UA07</accession>
<feature type="region of interest" description="Disordered" evidence="1">
    <location>
        <begin position="143"/>
        <end position="166"/>
    </location>
</feature>
<organism evidence="2 3">
    <name type="scientific">Pleurodeles waltl</name>
    <name type="common">Iberian ribbed newt</name>
    <dbReference type="NCBI Taxonomy" id="8319"/>
    <lineage>
        <taxon>Eukaryota</taxon>
        <taxon>Metazoa</taxon>
        <taxon>Chordata</taxon>
        <taxon>Craniata</taxon>
        <taxon>Vertebrata</taxon>
        <taxon>Euteleostomi</taxon>
        <taxon>Amphibia</taxon>
        <taxon>Batrachia</taxon>
        <taxon>Caudata</taxon>
        <taxon>Salamandroidea</taxon>
        <taxon>Salamandridae</taxon>
        <taxon>Pleurodelinae</taxon>
        <taxon>Pleurodeles</taxon>
    </lineage>
</organism>
<reference evidence="2" key="1">
    <citation type="journal article" date="2022" name="bioRxiv">
        <title>Sequencing and chromosome-scale assembly of the giantPleurodeles waltlgenome.</title>
        <authorList>
            <person name="Brown T."/>
            <person name="Elewa A."/>
            <person name="Iarovenko S."/>
            <person name="Subramanian E."/>
            <person name="Araus A.J."/>
            <person name="Petzold A."/>
            <person name="Susuki M."/>
            <person name="Suzuki K.-i.T."/>
            <person name="Hayashi T."/>
            <person name="Toyoda A."/>
            <person name="Oliveira C."/>
            <person name="Osipova E."/>
            <person name="Leigh N.D."/>
            <person name="Simon A."/>
            <person name="Yun M.H."/>
        </authorList>
    </citation>
    <scope>NUCLEOTIDE SEQUENCE</scope>
    <source>
        <strain evidence="2">20211129_DDA</strain>
        <tissue evidence="2">Liver</tissue>
    </source>
</reference>
<feature type="region of interest" description="Disordered" evidence="1">
    <location>
        <begin position="55"/>
        <end position="119"/>
    </location>
</feature>
<name>A0AAV7UA07_PLEWA</name>
<dbReference type="EMBL" id="JANPWB010000005">
    <property type="protein sequence ID" value="KAJ1184824.1"/>
    <property type="molecule type" value="Genomic_DNA"/>
</dbReference>
<evidence type="ECO:0000313" key="2">
    <source>
        <dbReference type="EMBL" id="KAJ1184824.1"/>
    </source>
</evidence>
<dbReference type="AlphaFoldDB" id="A0AAV7UA07"/>
<proteinExistence type="predicted"/>
<gene>
    <name evidence="2" type="ORF">NDU88_001621</name>
</gene>
<dbReference type="Proteomes" id="UP001066276">
    <property type="component" value="Chromosome 3_1"/>
</dbReference>
<evidence type="ECO:0000256" key="1">
    <source>
        <dbReference type="SAM" id="MobiDB-lite"/>
    </source>
</evidence>
<evidence type="ECO:0000313" key="3">
    <source>
        <dbReference type="Proteomes" id="UP001066276"/>
    </source>
</evidence>
<sequence length="166" mass="17390">MGGHSSHYHCGLAKALRDEAQLGREPRRPRSPSATVALQIARRWALRELQRRHSCPASGTGARAGAQLLRDPRGASPAAPRQLLAPRGFPQSRAACQKSGGGDGAWPRAVGSPAAAAGIGPEGRQLLHRLRCDPGVTKRVAASGDGAETLGGLLRPQEGRWVPHSG</sequence>